<dbReference type="PANTHER" id="PTHR30582:SF2">
    <property type="entry name" value="L,D-TRANSPEPTIDASE YCIB-RELATED"/>
    <property type="match status" value="1"/>
</dbReference>
<feature type="active site" description="Nucleophile" evidence="9">
    <location>
        <position position="531"/>
    </location>
</feature>
<accession>A0A7C9JPN9</accession>
<dbReference type="Gene3D" id="2.40.440.10">
    <property type="entry name" value="L,D-transpeptidase catalytic domain-like"/>
    <property type="match status" value="1"/>
</dbReference>
<dbReference type="UniPathway" id="UPA00219"/>
<evidence type="ECO:0000259" key="12">
    <source>
        <dbReference type="PROSITE" id="PS52029"/>
    </source>
</evidence>
<dbReference type="PANTHER" id="PTHR30582">
    <property type="entry name" value="L,D-TRANSPEPTIDASE"/>
    <property type="match status" value="1"/>
</dbReference>
<evidence type="ECO:0000313" key="13">
    <source>
        <dbReference type="EMBL" id="NBI33895.1"/>
    </source>
</evidence>
<dbReference type="GO" id="GO:0071555">
    <property type="term" value="P:cell wall organization"/>
    <property type="evidence" value="ECO:0007669"/>
    <property type="project" value="UniProtKB-UniRule"/>
</dbReference>
<dbReference type="GO" id="GO:0008360">
    <property type="term" value="P:regulation of cell shape"/>
    <property type="evidence" value="ECO:0007669"/>
    <property type="project" value="UniProtKB-UniRule"/>
</dbReference>
<keyword evidence="6 9" id="KW-0573">Peptidoglycan synthesis</keyword>
<feature type="repeat" description="Cell wall-binding" evidence="8">
    <location>
        <begin position="253"/>
        <end position="272"/>
    </location>
</feature>
<feature type="signal peptide" evidence="11">
    <location>
        <begin position="1"/>
        <end position="26"/>
    </location>
</feature>
<evidence type="ECO:0000256" key="10">
    <source>
        <dbReference type="SAM" id="MobiDB-lite"/>
    </source>
</evidence>
<dbReference type="Gene3D" id="2.10.270.20">
    <property type="match status" value="1"/>
</dbReference>
<keyword evidence="3" id="KW-0808">Transferase</keyword>
<evidence type="ECO:0000256" key="7">
    <source>
        <dbReference type="ARBA" id="ARBA00023316"/>
    </source>
</evidence>
<dbReference type="SUPFAM" id="SSF69360">
    <property type="entry name" value="Cell wall binding repeat"/>
    <property type="match status" value="3"/>
</dbReference>
<evidence type="ECO:0000256" key="9">
    <source>
        <dbReference type="PROSITE-ProRule" id="PRU01373"/>
    </source>
</evidence>
<protein>
    <recommendedName>
        <fullName evidence="12">L,D-TPase catalytic domain-containing protein</fullName>
    </recommendedName>
</protein>
<dbReference type="GO" id="GO:0016740">
    <property type="term" value="F:transferase activity"/>
    <property type="evidence" value="ECO:0007669"/>
    <property type="project" value="UniProtKB-KW"/>
</dbReference>
<feature type="domain" description="L,D-TPase catalytic" evidence="12">
    <location>
        <begin position="437"/>
        <end position="555"/>
    </location>
</feature>
<feature type="active site" description="Proton donor/acceptor" evidence="9">
    <location>
        <position position="509"/>
    </location>
</feature>
<dbReference type="InterPro" id="IPR005490">
    <property type="entry name" value="LD_TPept_cat_dom"/>
</dbReference>
<dbReference type="PROSITE" id="PS52029">
    <property type="entry name" value="LD_TPASE"/>
    <property type="match status" value="1"/>
</dbReference>
<evidence type="ECO:0000256" key="6">
    <source>
        <dbReference type="ARBA" id="ARBA00022984"/>
    </source>
</evidence>
<dbReference type="PROSITE" id="PS51170">
    <property type="entry name" value="CW"/>
    <property type="match status" value="4"/>
</dbReference>
<keyword evidence="7 9" id="KW-0961">Cell wall biogenesis/degradation</keyword>
<name>A0A7C9JPN9_9BACT</name>
<comment type="caution">
    <text evidence="13">The sequence shown here is derived from an EMBL/GenBank/DDBJ whole genome shotgun (WGS) entry which is preliminary data.</text>
</comment>
<dbReference type="Pfam" id="PF01473">
    <property type="entry name" value="Choline_bind_1"/>
    <property type="match status" value="4"/>
</dbReference>
<evidence type="ECO:0000256" key="11">
    <source>
        <dbReference type="SAM" id="SignalP"/>
    </source>
</evidence>
<dbReference type="InterPro" id="IPR038063">
    <property type="entry name" value="Transpep_catalytic_dom"/>
</dbReference>
<keyword evidence="5 9" id="KW-0133">Cell shape</keyword>
<keyword evidence="4" id="KW-0677">Repeat</keyword>
<evidence type="ECO:0000256" key="5">
    <source>
        <dbReference type="ARBA" id="ARBA00022960"/>
    </source>
</evidence>
<feature type="repeat" description="Cell wall-binding" evidence="8">
    <location>
        <begin position="358"/>
        <end position="377"/>
    </location>
</feature>
<dbReference type="Pfam" id="PF19127">
    <property type="entry name" value="Choline_bind_3"/>
    <property type="match status" value="3"/>
</dbReference>
<feature type="chain" id="PRO_5028888916" description="L,D-TPase catalytic domain-containing protein" evidence="11">
    <location>
        <begin position="27"/>
        <end position="555"/>
    </location>
</feature>
<feature type="compositionally biased region" description="Acidic residues" evidence="10">
    <location>
        <begin position="48"/>
        <end position="67"/>
    </location>
</feature>
<proteinExistence type="inferred from homology"/>
<sequence length="555" mass="62526">MRKRKRLAALAIAAALTCALPSVAHAQEDGLDDFAPEASVDSTTASLAEEDDADASVEAPDVQDEGSQEPAKPEEPAAPLHTSTWAEQDGVWRYFDADGKAIATAEPGFMDVAGMRFYINASGKPAFDQWVLADGAWYWMNAQGNPATGWQQVSGKWYFLDGSGKMQTGWVRPSGSTWYWLKPSGAMGEGWLLDGGSWYYLKPGSGAMATGWYLVDGEWNWSSPSGKWRPNEWVRQNGRWWYRWADGDYPTSRNGVQKIDGNYYAFDDNGWMRTGWYYDGAQGKWLYLSPASGSAMRGWVAIDGEWFYLDDRCQWVPNSWEYDGGTWWLRWATGGYASGGWEKVDGDWYLFDGRGAMLTGWQKVGGSWYYLRESGRMATGWVEVNGKWYYLNGDGSMRTGWLFDGGEWYFLDNSGAWNLEDPEMTAYAQGFSSATNWLILVDTEENQLGVFFGSYGNWTCEYLWRCSCGTAWTPTPKGTYTVTGHGYSFGSSSYTCYYYTQFWGDYLIHSVIYYKNGTVEDALGRGLSQGCVRLEIGNAKWVYDNVPTGSKVYIY</sequence>
<dbReference type="SUPFAM" id="SSF141523">
    <property type="entry name" value="L,D-transpeptidase catalytic domain-like"/>
    <property type="match status" value="1"/>
</dbReference>
<keyword evidence="11" id="KW-0732">Signal</keyword>
<dbReference type="InterPro" id="IPR050979">
    <property type="entry name" value="LD-transpeptidase"/>
</dbReference>
<dbReference type="EMBL" id="QWKH01000008">
    <property type="protein sequence ID" value="NBI33895.1"/>
    <property type="molecule type" value="Genomic_DNA"/>
</dbReference>
<organism evidence="13">
    <name type="scientific">Muribaculaceae bacterium Z82</name>
    <dbReference type="NCBI Taxonomy" id="2304548"/>
    <lineage>
        <taxon>Bacteria</taxon>
        <taxon>Pseudomonadati</taxon>
        <taxon>Bacteroidota</taxon>
        <taxon>Bacteroidia</taxon>
        <taxon>Bacteroidales</taxon>
        <taxon>Muribaculaceae</taxon>
    </lineage>
</organism>
<feature type="repeat" description="Cell wall-binding" evidence="8">
    <location>
        <begin position="147"/>
        <end position="166"/>
    </location>
</feature>
<dbReference type="AlphaFoldDB" id="A0A7C9JPN9"/>
<evidence type="ECO:0000256" key="1">
    <source>
        <dbReference type="ARBA" id="ARBA00004752"/>
    </source>
</evidence>
<gene>
    <name evidence="13" type="ORF">D1639_02365</name>
</gene>
<comment type="pathway">
    <text evidence="1 9">Cell wall biogenesis; peptidoglycan biosynthesis.</text>
</comment>
<comment type="similarity">
    <text evidence="2">Belongs to the YkuD family.</text>
</comment>
<feature type="region of interest" description="Disordered" evidence="10">
    <location>
        <begin position="34"/>
        <end position="83"/>
    </location>
</feature>
<evidence type="ECO:0000256" key="4">
    <source>
        <dbReference type="ARBA" id="ARBA00022737"/>
    </source>
</evidence>
<dbReference type="Pfam" id="PF03734">
    <property type="entry name" value="YkuD"/>
    <property type="match status" value="1"/>
</dbReference>
<dbReference type="GO" id="GO:0018104">
    <property type="term" value="P:peptidoglycan-protein cross-linking"/>
    <property type="evidence" value="ECO:0007669"/>
    <property type="project" value="TreeGrafter"/>
</dbReference>
<evidence type="ECO:0000256" key="2">
    <source>
        <dbReference type="ARBA" id="ARBA00005992"/>
    </source>
</evidence>
<dbReference type="InterPro" id="IPR018337">
    <property type="entry name" value="Cell_wall/Cho-bd_repeat"/>
</dbReference>
<dbReference type="GO" id="GO:0071972">
    <property type="term" value="F:peptidoglycan L,D-transpeptidase activity"/>
    <property type="evidence" value="ECO:0007669"/>
    <property type="project" value="TreeGrafter"/>
</dbReference>
<dbReference type="Gene3D" id="2.10.270.10">
    <property type="entry name" value="Cholin Binding"/>
    <property type="match status" value="5"/>
</dbReference>
<evidence type="ECO:0000256" key="3">
    <source>
        <dbReference type="ARBA" id="ARBA00022679"/>
    </source>
</evidence>
<dbReference type="GO" id="GO:0005576">
    <property type="term" value="C:extracellular region"/>
    <property type="evidence" value="ECO:0007669"/>
    <property type="project" value="TreeGrafter"/>
</dbReference>
<dbReference type="CDD" id="cd16913">
    <property type="entry name" value="YkuD_like"/>
    <property type="match status" value="1"/>
</dbReference>
<evidence type="ECO:0000256" key="8">
    <source>
        <dbReference type="PROSITE-ProRule" id="PRU00591"/>
    </source>
</evidence>
<reference evidence="13" key="1">
    <citation type="submission" date="2018-08" db="EMBL/GenBank/DDBJ databases">
        <title>Murine metabolic-syndrome-specific gut microbial biobank.</title>
        <authorList>
            <person name="Liu C."/>
        </authorList>
    </citation>
    <scope>NUCLEOTIDE SEQUENCE [LARGE SCALE GENOMIC DNA]</scope>
    <source>
        <strain evidence="13">Z82</strain>
    </source>
</reference>
<feature type="repeat" description="Cell wall-binding" evidence="8">
    <location>
        <begin position="378"/>
        <end position="397"/>
    </location>
</feature>